<evidence type="ECO:0000256" key="2">
    <source>
        <dbReference type="ARBA" id="ARBA00022536"/>
    </source>
</evidence>
<gene>
    <name evidence="12" type="ORF">EXN66_Car011214</name>
</gene>
<reference evidence="13" key="2">
    <citation type="submission" date="2019-02" db="EMBL/GenBank/DDBJ databases">
        <title>Opniocepnalus argus Var Kimnra genome.</title>
        <authorList>
            <person name="Zhou C."/>
            <person name="Xiao S."/>
        </authorList>
    </citation>
    <scope>NUCLEOTIDE SEQUENCE [LARGE SCALE GENOMIC DNA]</scope>
</reference>
<dbReference type="GO" id="GO:0005154">
    <property type="term" value="F:epidermal growth factor receptor binding"/>
    <property type="evidence" value="ECO:0007669"/>
    <property type="project" value="TreeGrafter"/>
</dbReference>
<dbReference type="PANTHER" id="PTHR10740:SF10">
    <property type="entry name" value="EPIGEN"/>
    <property type="match status" value="1"/>
</dbReference>
<evidence type="ECO:0000256" key="1">
    <source>
        <dbReference type="ARBA" id="ARBA00004479"/>
    </source>
</evidence>
<dbReference type="OrthoDB" id="9411915at2759"/>
<evidence type="ECO:0000256" key="8">
    <source>
        <dbReference type="ARBA" id="ARBA00023180"/>
    </source>
</evidence>
<dbReference type="GO" id="GO:0007173">
    <property type="term" value="P:epidermal growth factor receptor signaling pathway"/>
    <property type="evidence" value="ECO:0007669"/>
    <property type="project" value="TreeGrafter"/>
</dbReference>
<dbReference type="PROSITE" id="PS00022">
    <property type="entry name" value="EGF_1"/>
    <property type="match status" value="1"/>
</dbReference>
<dbReference type="GO" id="GO:0005615">
    <property type="term" value="C:extracellular space"/>
    <property type="evidence" value="ECO:0007669"/>
    <property type="project" value="TreeGrafter"/>
</dbReference>
<dbReference type="AlphaFoldDB" id="A0A6G1PZV9"/>
<keyword evidence="7 9" id="KW-1015">Disulfide bond</keyword>
<feature type="transmembrane region" description="Helical" evidence="10">
    <location>
        <begin position="122"/>
        <end position="144"/>
    </location>
</feature>
<comment type="subcellular location">
    <subcellularLocation>
        <location evidence="1">Membrane</location>
        <topology evidence="1">Single-pass type I membrane protein</topology>
    </subcellularLocation>
</comment>
<dbReference type="InterPro" id="IPR000742">
    <property type="entry name" value="EGF"/>
</dbReference>
<accession>A0A6G1PZV9</accession>
<evidence type="ECO:0000313" key="13">
    <source>
        <dbReference type="Proteomes" id="UP000503349"/>
    </source>
</evidence>
<evidence type="ECO:0000256" key="9">
    <source>
        <dbReference type="PROSITE-ProRule" id="PRU00076"/>
    </source>
</evidence>
<keyword evidence="6 10" id="KW-0472">Membrane</keyword>
<dbReference type="Gene3D" id="2.10.25.10">
    <property type="entry name" value="Laminin"/>
    <property type="match status" value="1"/>
</dbReference>
<dbReference type="GO" id="GO:0016020">
    <property type="term" value="C:membrane"/>
    <property type="evidence" value="ECO:0007669"/>
    <property type="project" value="UniProtKB-SubCell"/>
</dbReference>
<evidence type="ECO:0000259" key="11">
    <source>
        <dbReference type="PROSITE" id="PS50026"/>
    </source>
</evidence>
<dbReference type="SUPFAM" id="SSF57196">
    <property type="entry name" value="EGF/Laminin"/>
    <property type="match status" value="1"/>
</dbReference>
<keyword evidence="13" id="KW-1185">Reference proteome</keyword>
<proteinExistence type="predicted"/>
<evidence type="ECO:0000256" key="5">
    <source>
        <dbReference type="ARBA" id="ARBA00023030"/>
    </source>
</evidence>
<feature type="disulfide bond" evidence="9">
    <location>
        <begin position="78"/>
        <end position="95"/>
    </location>
</feature>
<reference evidence="12 13" key="1">
    <citation type="submission" date="2019-02" db="EMBL/GenBank/DDBJ databases">
        <title>Opniocepnalus argus genome.</title>
        <authorList>
            <person name="Zhou C."/>
            <person name="Xiao S."/>
        </authorList>
    </citation>
    <scope>NUCLEOTIDE SEQUENCE [LARGE SCALE GENOMIC DNA]</scope>
    <source>
        <strain evidence="12">OARG1902GOOAL</strain>
        <tissue evidence="12">Muscle</tissue>
    </source>
</reference>
<evidence type="ECO:0000256" key="10">
    <source>
        <dbReference type="SAM" id="Phobius"/>
    </source>
</evidence>
<comment type="caution">
    <text evidence="9">Lacks conserved residue(s) required for the propagation of feature annotation.</text>
</comment>
<evidence type="ECO:0000313" key="12">
    <source>
        <dbReference type="EMBL" id="KAF3695538.1"/>
    </source>
</evidence>
<sequence>MLTLRQAYLKKALFRAVALLVLLTTTGQSAMLTKELQTTTTTPLSNLTLTTELNNSSMEEPLVLHLHKPCRSEHENYCENGGECMYPQDSDRPSCICTSSYSGPRCLFLLEPIQTGPEFEKLIGISLGVVILIIGIAIIIYCFAHRRCMKSTPLIKSAPSEISV</sequence>
<evidence type="ECO:0000256" key="3">
    <source>
        <dbReference type="ARBA" id="ARBA00022692"/>
    </source>
</evidence>
<keyword evidence="4 10" id="KW-1133">Transmembrane helix</keyword>
<evidence type="ECO:0000256" key="6">
    <source>
        <dbReference type="ARBA" id="ARBA00023136"/>
    </source>
</evidence>
<keyword evidence="3 10" id="KW-0812">Transmembrane</keyword>
<dbReference type="PANTHER" id="PTHR10740">
    <property type="entry name" value="TRANSFORMING GROWTH FACTOR ALPHA"/>
    <property type="match status" value="1"/>
</dbReference>
<name>A0A6G1PZV9_CHAAH</name>
<dbReference type="Pfam" id="PF00008">
    <property type="entry name" value="EGF"/>
    <property type="match status" value="1"/>
</dbReference>
<dbReference type="EMBL" id="CM015722">
    <property type="protein sequence ID" value="KAF3695538.1"/>
    <property type="molecule type" value="Genomic_DNA"/>
</dbReference>
<feature type="disulfide bond" evidence="9">
    <location>
        <begin position="97"/>
        <end position="106"/>
    </location>
</feature>
<feature type="domain" description="EGF-like" evidence="11">
    <location>
        <begin position="66"/>
        <end position="107"/>
    </location>
</feature>
<evidence type="ECO:0000256" key="7">
    <source>
        <dbReference type="ARBA" id="ARBA00023157"/>
    </source>
</evidence>
<dbReference type="GO" id="GO:0008284">
    <property type="term" value="P:positive regulation of cell population proliferation"/>
    <property type="evidence" value="ECO:0007669"/>
    <property type="project" value="TreeGrafter"/>
</dbReference>
<organism evidence="12 13">
    <name type="scientific">Channa argus</name>
    <name type="common">Northern snakehead</name>
    <name type="synonym">Ophicephalus argus</name>
    <dbReference type="NCBI Taxonomy" id="215402"/>
    <lineage>
        <taxon>Eukaryota</taxon>
        <taxon>Metazoa</taxon>
        <taxon>Chordata</taxon>
        <taxon>Craniata</taxon>
        <taxon>Vertebrata</taxon>
        <taxon>Euteleostomi</taxon>
        <taxon>Actinopterygii</taxon>
        <taxon>Neopterygii</taxon>
        <taxon>Teleostei</taxon>
        <taxon>Neoteleostei</taxon>
        <taxon>Acanthomorphata</taxon>
        <taxon>Anabantaria</taxon>
        <taxon>Anabantiformes</taxon>
        <taxon>Channoidei</taxon>
        <taxon>Channidae</taxon>
        <taxon>Channa</taxon>
    </lineage>
</organism>
<keyword evidence="5" id="KW-0339">Growth factor</keyword>
<dbReference type="GO" id="GO:0045840">
    <property type="term" value="P:positive regulation of mitotic nuclear division"/>
    <property type="evidence" value="ECO:0007669"/>
    <property type="project" value="TreeGrafter"/>
</dbReference>
<keyword evidence="2 9" id="KW-0245">EGF-like domain</keyword>
<dbReference type="GO" id="GO:0008083">
    <property type="term" value="F:growth factor activity"/>
    <property type="evidence" value="ECO:0007669"/>
    <property type="project" value="UniProtKB-KW"/>
</dbReference>
<dbReference type="Proteomes" id="UP000503349">
    <property type="component" value="Chromosome 11"/>
</dbReference>
<protein>
    <submittedName>
        <fullName evidence="12">Epigen Epithelial mitogen</fullName>
    </submittedName>
</protein>
<keyword evidence="8" id="KW-0325">Glycoprotein</keyword>
<evidence type="ECO:0000256" key="4">
    <source>
        <dbReference type="ARBA" id="ARBA00022989"/>
    </source>
</evidence>
<dbReference type="PROSITE" id="PS50026">
    <property type="entry name" value="EGF_3"/>
    <property type="match status" value="1"/>
</dbReference>